<evidence type="ECO:0000313" key="9">
    <source>
        <dbReference type="EMBL" id="OZM70094.1"/>
    </source>
</evidence>
<dbReference type="PANTHER" id="PTHR22600">
    <property type="entry name" value="BETA-HEXOSAMINIDASE"/>
    <property type="match status" value="1"/>
</dbReference>
<gene>
    <name evidence="9" type="ORF">CFN78_27250</name>
</gene>
<dbReference type="GO" id="GO:0016020">
    <property type="term" value="C:membrane"/>
    <property type="evidence" value="ECO:0007669"/>
    <property type="project" value="TreeGrafter"/>
</dbReference>
<keyword evidence="4" id="KW-0378">Hydrolase</keyword>
<dbReference type="SUPFAM" id="SSF55545">
    <property type="entry name" value="beta-N-acetylhexosaminidase-like domain"/>
    <property type="match status" value="1"/>
</dbReference>
<feature type="domain" description="Glycoside hydrolase family 20 catalytic" evidence="7">
    <location>
        <begin position="98"/>
        <end position="275"/>
    </location>
</feature>
<comment type="similarity">
    <text evidence="2">Belongs to the glycosyl hydrolase 20 family.</text>
</comment>
<dbReference type="Gene3D" id="3.20.20.80">
    <property type="entry name" value="Glycosidases"/>
    <property type="match status" value="1"/>
</dbReference>
<dbReference type="SUPFAM" id="SSF51445">
    <property type="entry name" value="(Trans)glycosidases"/>
    <property type="match status" value="1"/>
</dbReference>
<dbReference type="PANTHER" id="PTHR22600:SF57">
    <property type="entry name" value="BETA-N-ACETYLHEXOSAMINIDASE"/>
    <property type="match status" value="1"/>
</dbReference>
<organism evidence="9 10">
    <name type="scientific">Amycolatopsis antarctica</name>
    <dbReference type="NCBI Taxonomy" id="1854586"/>
    <lineage>
        <taxon>Bacteria</taxon>
        <taxon>Bacillati</taxon>
        <taxon>Actinomycetota</taxon>
        <taxon>Actinomycetes</taxon>
        <taxon>Pseudonocardiales</taxon>
        <taxon>Pseudonocardiaceae</taxon>
        <taxon>Amycolatopsis</taxon>
    </lineage>
</organism>
<dbReference type="InterPro" id="IPR025705">
    <property type="entry name" value="Beta_hexosaminidase_sua/sub"/>
</dbReference>
<dbReference type="EMBL" id="NKYE01000025">
    <property type="protein sequence ID" value="OZM70094.1"/>
    <property type="molecule type" value="Genomic_DNA"/>
</dbReference>
<evidence type="ECO:0000256" key="3">
    <source>
        <dbReference type="ARBA" id="ARBA00012663"/>
    </source>
</evidence>
<comment type="caution">
    <text evidence="9">The sequence shown here is derived from an EMBL/GenBank/DDBJ whole genome shotgun (WGS) entry which is preliminary data.</text>
</comment>
<dbReference type="PRINTS" id="PR00738">
    <property type="entry name" value="GLHYDRLASE20"/>
</dbReference>
<evidence type="ECO:0000256" key="5">
    <source>
        <dbReference type="ARBA" id="ARBA00023295"/>
    </source>
</evidence>
<protein>
    <recommendedName>
        <fullName evidence="3">beta-N-acetylhexosaminidase</fullName>
        <ecNumber evidence="3">3.2.1.52</ecNumber>
    </recommendedName>
</protein>
<dbReference type="GO" id="GO:0030203">
    <property type="term" value="P:glycosaminoglycan metabolic process"/>
    <property type="evidence" value="ECO:0007669"/>
    <property type="project" value="TreeGrafter"/>
</dbReference>
<dbReference type="EC" id="3.2.1.52" evidence="3"/>
<dbReference type="OrthoDB" id="9763537at2"/>
<dbReference type="InterPro" id="IPR029018">
    <property type="entry name" value="Hex-like_dom2"/>
</dbReference>
<dbReference type="Gene3D" id="3.30.379.10">
    <property type="entry name" value="Chitobiase/beta-hexosaminidase domain 2-like"/>
    <property type="match status" value="1"/>
</dbReference>
<proteinExistence type="inferred from homology"/>
<evidence type="ECO:0000256" key="6">
    <source>
        <dbReference type="PIRSR" id="PIRSR625705-1"/>
    </source>
</evidence>
<dbReference type="Pfam" id="PF02838">
    <property type="entry name" value="Glyco_hydro_20b"/>
    <property type="match status" value="1"/>
</dbReference>
<dbReference type="AlphaFoldDB" id="A0A263CVF2"/>
<dbReference type="InterPro" id="IPR017853">
    <property type="entry name" value="GH"/>
</dbReference>
<evidence type="ECO:0000256" key="1">
    <source>
        <dbReference type="ARBA" id="ARBA00001231"/>
    </source>
</evidence>
<feature type="active site" description="Proton donor" evidence="6">
    <location>
        <position position="273"/>
    </location>
</feature>
<dbReference type="Pfam" id="PF00728">
    <property type="entry name" value="Glyco_hydro_20"/>
    <property type="match status" value="2"/>
</dbReference>
<sequence length="472" mass="52076">MPGFDALLPRPVRVTPADGDCVWPVPVRFATDPELGTEAYRLEITPGGVSVHAGGRPGAFYAEQTLRQLRGPHAFRAAAIHSGPSILPCGTVEDAPRFGWRGCLLDVARNFRTKAEVLRFVDLLAAHKLNVLHLHLTDDQGWRLEVPEFPRLTEVGAWRRGSMVGRHDGPERDGRPHGGFYTGDDLSEIVAYASERFVTVVPEVDIPGHSRAAIAAYPALGGDPAARPEVWTSWGVSEGVLDPSESTVDFYRTVFGHLLDIFPSPVIGIGGDEVPGVTEEHHGLTRRIAEFLCERGRRAYGWDELLDSALPLGEGTIIGSWRGESAGIEAALAGHEVVMCPEQYVYLDHRQAAGPGEPIPVGYLRTLEDVYRYEPVPQGLPAEARPRVLGAQAQLWTEHLDSVRRVDYAAFPRLAAFAEVVWSEREPREVAEFVHRLREHHLPRLDALGVEYRPLDGPLPWQTRPGVPGRPR</sequence>
<dbReference type="GO" id="GO:0004563">
    <property type="term" value="F:beta-N-acetylhexosaminidase activity"/>
    <property type="evidence" value="ECO:0007669"/>
    <property type="project" value="UniProtKB-EC"/>
</dbReference>
<keyword evidence="10" id="KW-1185">Reference proteome</keyword>
<dbReference type="InterPro" id="IPR015882">
    <property type="entry name" value="HEX_bac_N"/>
</dbReference>
<dbReference type="RefSeq" id="WP_094866040.1">
    <property type="nucleotide sequence ID" value="NZ_NKYE01000025.1"/>
</dbReference>
<dbReference type="GO" id="GO:0005975">
    <property type="term" value="P:carbohydrate metabolic process"/>
    <property type="evidence" value="ECO:0007669"/>
    <property type="project" value="InterPro"/>
</dbReference>
<feature type="domain" description="Glycoside hydrolase family 20 catalytic" evidence="7">
    <location>
        <begin position="284"/>
        <end position="424"/>
    </location>
</feature>
<evidence type="ECO:0000256" key="2">
    <source>
        <dbReference type="ARBA" id="ARBA00006285"/>
    </source>
</evidence>
<keyword evidence="5" id="KW-0326">Glycosidase</keyword>
<dbReference type="InterPro" id="IPR015883">
    <property type="entry name" value="Glyco_hydro_20_cat"/>
</dbReference>
<evidence type="ECO:0000256" key="4">
    <source>
        <dbReference type="ARBA" id="ARBA00022801"/>
    </source>
</evidence>
<comment type="catalytic activity">
    <reaction evidence="1">
        <text>Hydrolysis of terminal non-reducing N-acetyl-D-hexosamine residues in N-acetyl-beta-D-hexosaminides.</text>
        <dbReference type="EC" id="3.2.1.52"/>
    </reaction>
</comment>
<dbReference type="CDD" id="cd06563">
    <property type="entry name" value="GH20_chitobiase-like"/>
    <property type="match status" value="1"/>
</dbReference>
<feature type="domain" description="Beta-hexosaminidase bacterial type N-terminal" evidence="8">
    <location>
        <begin position="30"/>
        <end position="95"/>
    </location>
</feature>
<reference evidence="9 10" key="1">
    <citation type="submission" date="2017-07" db="EMBL/GenBank/DDBJ databases">
        <title>Amycolatopsis antarcticus sp. nov., isolated from the surface of an Antarcticus brown macroalga.</title>
        <authorList>
            <person name="Wang J."/>
            <person name="Leiva S."/>
            <person name="Huang J."/>
            <person name="Huang Y."/>
        </authorList>
    </citation>
    <scope>NUCLEOTIDE SEQUENCE [LARGE SCALE GENOMIC DNA]</scope>
    <source>
        <strain evidence="9 10">AU-G6</strain>
    </source>
</reference>
<name>A0A263CVF2_9PSEU</name>
<evidence type="ECO:0000259" key="8">
    <source>
        <dbReference type="Pfam" id="PF02838"/>
    </source>
</evidence>
<dbReference type="InParanoid" id="A0A263CVF2"/>
<evidence type="ECO:0000259" key="7">
    <source>
        <dbReference type="Pfam" id="PF00728"/>
    </source>
</evidence>
<dbReference type="Proteomes" id="UP000242444">
    <property type="component" value="Unassembled WGS sequence"/>
</dbReference>
<evidence type="ECO:0000313" key="10">
    <source>
        <dbReference type="Proteomes" id="UP000242444"/>
    </source>
</evidence>
<accession>A0A263CVF2</accession>